<evidence type="ECO:0000313" key="8">
    <source>
        <dbReference type="EMBL" id="SOC81075.1"/>
    </source>
</evidence>
<protein>
    <submittedName>
        <fullName evidence="8">Outer membrane protein TolC</fullName>
    </submittedName>
</protein>
<dbReference type="Proteomes" id="UP000219193">
    <property type="component" value="Unassembled WGS sequence"/>
</dbReference>
<dbReference type="InterPro" id="IPR051906">
    <property type="entry name" value="TolC-like"/>
</dbReference>
<evidence type="ECO:0000256" key="6">
    <source>
        <dbReference type="ARBA" id="ARBA00023136"/>
    </source>
</evidence>
<evidence type="ECO:0000256" key="3">
    <source>
        <dbReference type="ARBA" id="ARBA00022448"/>
    </source>
</evidence>
<dbReference type="Pfam" id="PF02321">
    <property type="entry name" value="OEP"/>
    <property type="match status" value="2"/>
</dbReference>
<comment type="subcellular location">
    <subcellularLocation>
        <location evidence="1">Cell outer membrane</location>
    </subcellularLocation>
</comment>
<dbReference type="RefSeq" id="WP_097056856.1">
    <property type="nucleotide sequence ID" value="NZ_OCMF01000004.1"/>
</dbReference>
<organism evidence="8 9">
    <name type="scientific">Salinimicrobium sediminis</name>
    <dbReference type="NCBI Taxonomy" id="1343891"/>
    <lineage>
        <taxon>Bacteria</taxon>
        <taxon>Pseudomonadati</taxon>
        <taxon>Bacteroidota</taxon>
        <taxon>Flavobacteriia</taxon>
        <taxon>Flavobacteriales</taxon>
        <taxon>Flavobacteriaceae</taxon>
        <taxon>Salinimicrobium</taxon>
    </lineage>
</organism>
<keyword evidence="7" id="KW-0998">Cell outer membrane</keyword>
<evidence type="ECO:0000256" key="2">
    <source>
        <dbReference type="ARBA" id="ARBA00007613"/>
    </source>
</evidence>
<comment type="similarity">
    <text evidence="2">Belongs to the outer membrane factor (OMF) (TC 1.B.17) family.</text>
</comment>
<accession>A0A285X704</accession>
<dbReference type="GO" id="GO:0015288">
    <property type="term" value="F:porin activity"/>
    <property type="evidence" value="ECO:0007669"/>
    <property type="project" value="TreeGrafter"/>
</dbReference>
<dbReference type="GO" id="GO:1990281">
    <property type="term" value="C:efflux pump complex"/>
    <property type="evidence" value="ECO:0007669"/>
    <property type="project" value="TreeGrafter"/>
</dbReference>
<dbReference type="GO" id="GO:0009279">
    <property type="term" value="C:cell outer membrane"/>
    <property type="evidence" value="ECO:0007669"/>
    <property type="project" value="UniProtKB-SubCell"/>
</dbReference>
<dbReference type="InterPro" id="IPR003423">
    <property type="entry name" value="OMP_efflux"/>
</dbReference>
<sequence>MNKIVKILIIFFISIPLSAQEVLTPGEAIRIALENNYSIRIARNELEVDREGVSWGNAGILPAVGLTANSNNSIQSTRQTRASGDVIEVDNARNNNLSYGVVADWTLFDGFGMFARYDQLRELEKLGEAELQQTIISRVSDVLITYYDLVQQRQQLSALDSTMVISEQRVELAQNRFTIGRSSKLEVLNAQVDLNTDRTTILRQQELFRNTKIQLNELLARDPETDFTVQEEITVDDQLLLQNLEQLAMEQNPSLQAQIINRNINQLQLKQVKAGRYPTIAANTGYIFSQNESPVGFTTFGRTEGFNYGFTARMNIFDGFNQNRSEQVARLQLENSEIAIEEQSLSLQSRLHTAYQTYLTNLSLMELERENEAIARQNLDITMEKFRIGTIPTIEFRTAQLNYINAIVRHSNAKFQAKLSEITLKEFAGQLVIDN</sequence>
<keyword evidence="5" id="KW-0812">Transmembrane</keyword>
<dbReference type="Gene3D" id="1.20.1600.10">
    <property type="entry name" value="Outer membrane efflux proteins (OEP)"/>
    <property type="match status" value="1"/>
</dbReference>
<evidence type="ECO:0000313" key="9">
    <source>
        <dbReference type="Proteomes" id="UP000219193"/>
    </source>
</evidence>
<reference evidence="9" key="1">
    <citation type="submission" date="2017-09" db="EMBL/GenBank/DDBJ databases">
        <authorList>
            <person name="Varghese N."/>
            <person name="Submissions S."/>
        </authorList>
    </citation>
    <scope>NUCLEOTIDE SEQUENCE [LARGE SCALE GENOMIC DNA]</scope>
    <source>
        <strain evidence="9">CGMCC 1.12641</strain>
    </source>
</reference>
<evidence type="ECO:0000256" key="7">
    <source>
        <dbReference type="ARBA" id="ARBA00023237"/>
    </source>
</evidence>
<gene>
    <name evidence="8" type="ORF">SAMN06296241_2647</name>
</gene>
<keyword evidence="3" id="KW-0813">Transport</keyword>
<dbReference type="AlphaFoldDB" id="A0A285X704"/>
<proteinExistence type="inferred from homology"/>
<dbReference type="OrthoDB" id="9771205at2"/>
<dbReference type="PANTHER" id="PTHR30026">
    <property type="entry name" value="OUTER MEMBRANE PROTEIN TOLC"/>
    <property type="match status" value="1"/>
</dbReference>
<dbReference type="SUPFAM" id="SSF56954">
    <property type="entry name" value="Outer membrane efflux proteins (OEP)"/>
    <property type="match status" value="1"/>
</dbReference>
<dbReference type="GO" id="GO:0015562">
    <property type="term" value="F:efflux transmembrane transporter activity"/>
    <property type="evidence" value="ECO:0007669"/>
    <property type="project" value="InterPro"/>
</dbReference>
<dbReference type="EMBL" id="OCMF01000004">
    <property type="protein sequence ID" value="SOC81075.1"/>
    <property type="molecule type" value="Genomic_DNA"/>
</dbReference>
<evidence type="ECO:0000256" key="5">
    <source>
        <dbReference type="ARBA" id="ARBA00022692"/>
    </source>
</evidence>
<evidence type="ECO:0000256" key="4">
    <source>
        <dbReference type="ARBA" id="ARBA00022452"/>
    </source>
</evidence>
<keyword evidence="4" id="KW-1134">Transmembrane beta strand</keyword>
<dbReference type="PANTHER" id="PTHR30026:SF20">
    <property type="entry name" value="OUTER MEMBRANE PROTEIN TOLC"/>
    <property type="match status" value="1"/>
</dbReference>
<keyword evidence="6" id="KW-0472">Membrane</keyword>
<name>A0A285X704_9FLAO</name>
<keyword evidence="9" id="KW-1185">Reference proteome</keyword>
<evidence type="ECO:0000256" key="1">
    <source>
        <dbReference type="ARBA" id="ARBA00004442"/>
    </source>
</evidence>